<feature type="region of interest" description="Disordered" evidence="11">
    <location>
        <begin position="251"/>
        <end position="280"/>
    </location>
</feature>
<dbReference type="OrthoDB" id="9760494at2"/>
<feature type="compositionally biased region" description="Basic and acidic residues" evidence="11">
    <location>
        <begin position="264"/>
        <end position="280"/>
    </location>
</feature>
<evidence type="ECO:0000256" key="5">
    <source>
        <dbReference type="ARBA" id="ARBA00022692"/>
    </source>
</evidence>
<sequence length="667" mass="73719">MHPRRSCTAPFFRSLTLFSGGLVTLLPVSLPAKDADDLPVVRVESSVDSLGRGSSREEFQRRQSSRSGELFRGDASATVGGGSRNAQRLYLRGVESNNLNVTVDGARQGRDLHQHRGGLTGLDPQLLDDVEVDTRPAADQGPGALGGSVRFRTVDAQQLLDPDEQTGARLRAGYATADSSEQGSATVFQRLGFDWGALAHVSGANRDDYETGGGDNMPYSGGGDRSYLLQASRMPVHGHELRLGVQRHSFEGDTLSGGAGSDFGDPRVEHRGEPEKQELRRDTWTVEHRYDPTDPNVDWQARVYRNDNRLKRLDQGTETRALEHGGDLRNTFSLNAGPTRHQLTAGFDYYTEDGRLEQDDGPRLSYTDRNFGAFLQNRMEWERLRLSSGLRFDDYTSALGERNPEGDAFSPNLSAELDLAAGWAVFGGYGEAARGPGGTMPIGWVQYIEEGNDDQSLKTEESRRSEGGLRYQGRGLVASRDRLNLEATVFETRIDNSLERVGGGPPHQSGVRLGQRDVRISGYELRAAWGVNAYDTRLSFLSAETEDDDGDPAGVSRRLAGSGGDRLVWDHRWAAHETLTLGYTLTWVGDDTDVPDDEPERDGYHLHDIQVQWQPWADEQVTLGVVVNNLFDEQYAEHTSLVSEQDGELIVRDEPGRDIRLEAALRF</sequence>
<dbReference type="EMBL" id="CP000544">
    <property type="protein sequence ID" value="ABM61183.1"/>
    <property type="molecule type" value="Genomic_DNA"/>
</dbReference>
<keyword evidence="15" id="KW-1185">Reference proteome</keyword>
<comment type="similarity">
    <text evidence="2 9 10">Belongs to the TonB-dependent receptor family.</text>
</comment>
<dbReference type="GO" id="GO:0009279">
    <property type="term" value="C:cell outer membrane"/>
    <property type="evidence" value="ECO:0007669"/>
    <property type="project" value="UniProtKB-SubCell"/>
</dbReference>
<evidence type="ECO:0000256" key="3">
    <source>
        <dbReference type="ARBA" id="ARBA00022448"/>
    </source>
</evidence>
<evidence type="ECO:0000256" key="7">
    <source>
        <dbReference type="ARBA" id="ARBA00023136"/>
    </source>
</evidence>
<proteinExistence type="inferred from homology"/>
<protein>
    <submittedName>
        <fullName evidence="14">TonB-dependent receptor</fullName>
    </submittedName>
</protein>
<dbReference type="InterPro" id="IPR037066">
    <property type="entry name" value="Plug_dom_sf"/>
</dbReference>
<reference evidence="14 15" key="2">
    <citation type="journal article" date="2013" name="Stand. Genomic Sci.">
        <title>Complete genome sequence of Halorhodospira halophila SL1.</title>
        <authorList>
            <person name="Challacombe J.F."/>
            <person name="Majid S."/>
            <person name="Deole R."/>
            <person name="Brettin T.S."/>
            <person name="Bruce D."/>
            <person name="Delano S.F."/>
            <person name="Detter J.C."/>
            <person name="Gleasner C.D."/>
            <person name="Han C.S."/>
            <person name="Misra M."/>
            <person name="Reitenga K.G."/>
            <person name="Mikhailova N."/>
            <person name="Woyke T."/>
            <person name="Pitluck S."/>
            <person name="Nolan M."/>
            <person name="Land M.L."/>
            <person name="Saunders E."/>
            <person name="Tapia R."/>
            <person name="Lapidus A."/>
            <person name="Ivanova N."/>
            <person name="Hoff W.D."/>
        </authorList>
    </citation>
    <scope>NUCLEOTIDE SEQUENCE [LARGE SCALE GENOMIC DNA]</scope>
    <source>
        <strain evidence="15">DSM 244 / SL1</strain>
    </source>
</reference>
<dbReference type="PANTHER" id="PTHR30069:SF41">
    <property type="entry name" value="HEME_HEMOPEXIN UTILIZATION PROTEIN C"/>
    <property type="match status" value="1"/>
</dbReference>
<keyword evidence="5 9" id="KW-0812">Transmembrane</keyword>
<dbReference type="InterPro" id="IPR036942">
    <property type="entry name" value="Beta-barrel_TonB_sf"/>
</dbReference>
<keyword evidence="8 9" id="KW-0998">Cell outer membrane</keyword>
<dbReference type="PROSITE" id="PS52016">
    <property type="entry name" value="TONB_DEPENDENT_REC_3"/>
    <property type="match status" value="1"/>
</dbReference>
<reference evidence="15" key="1">
    <citation type="submission" date="2006-12" db="EMBL/GenBank/DDBJ databases">
        <title>Complete sequence of Halorhodospira halophila SL1.</title>
        <authorList>
            <consortium name="US DOE Joint Genome Institute"/>
            <person name="Copeland A."/>
            <person name="Lucas S."/>
            <person name="Lapidus A."/>
            <person name="Barry K."/>
            <person name="Detter J.C."/>
            <person name="Glavina del Rio T."/>
            <person name="Hammon N."/>
            <person name="Israni S."/>
            <person name="Dalin E."/>
            <person name="Tice H."/>
            <person name="Pitluck S."/>
            <person name="Saunders E."/>
            <person name="Brettin T."/>
            <person name="Bruce D."/>
            <person name="Han C."/>
            <person name="Tapia R."/>
            <person name="Schmutz J."/>
            <person name="Larimer F."/>
            <person name="Land M."/>
            <person name="Hauser L."/>
            <person name="Kyrpides N."/>
            <person name="Mikhailova N."/>
            <person name="Hoff W."/>
            <person name="Richardson P."/>
        </authorList>
    </citation>
    <scope>NUCLEOTIDE SEQUENCE [LARGE SCALE GENOMIC DNA]</scope>
    <source>
        <strain evidence="15">DSM 244 / SL1</strain>
    </source>
</reference>
<dbReference type="Pfam" id="PF07715">
    <property type="entry name" value="Plug"/>
    <property type="match status" value="1"/>
</dbReference>
<keyword evidence="7 9" id="KW-0472">Membrane</keyword>
<dbReference type="eggNOG" id="COG4771">
    <property type="taxonomic scope" value="Bacteria"/>
</dbReference>
<keyword evidence="14" id="KW-0675">Receptor</keyword>
<dbReference type="AlphaFoldDB" id="A1WU21"/>
<evidence type="ECO:0000256" key="1">
    <source>
        <dbReference type="ARBA" id="ARBA00004571"/>
    </source>
</evidence>
<dbReference type="InterPro" id="IPR012910">
    <property type="entry name" value="Plug_dom"/>
</dbReference>
<evidence type="ECO:0000256" key="4">
    <source>
        <dbReference type="ARBA" id="ARBA00022452"/>
    </source>
</evidence>
<dbReference type="PANTHER" id="PTHR30069">
    <property type="entry name" value="TONB-DEPENDENT OUTER MEMBRANE RECEPTOR"/>
    <property type="match status" value="1"/>
</dbReference>
<feature type="region of interest" description="Disordered" evidence="11">
    <location>
        <begin position="46"/>
        <end position="82"/>
    </location>
</feature>
<dbReference type="HOGENOM" id="CLU_008287_19_4_6"/>
<feature type="domain" description="TonB-dependent receptor plug" evidence="13">
    <location>
        <begin position="55"/>
        <end position="147"/>
    </location>
</feature>
<evidence type="ECO:0000256" key="8">
    <source>
        <dbReference type="ARBA" id="ARBA00023237"/>
    </source>
</evidence>
<keyword evidence="4 9" id="KW-1134">Transmembrane beta strand</keyword>
<evidence type="ECO:0000256" key="6">
    <source>
        <dbReference type="ARBA" id="ARBA00023077"/>
    </source>
</evidence>
<feature type="domain" description="TonB-dependent receptor-like beta-barrel" evidence="12">
    <location>
        <begin position="257"/>
        <end position="630"/>
    </location>
</feature>
<name>A1WU21_HALHL</name>
<dbReference type="SUPFAM" id="SSF56935">
    <property type="entry name" value="Porins"/>
    <property type="match status" value="1"/>
</dbReference>
<evidence type="ECO:0000259" key="13">
    <source>
        <dbReference type="Pfam" id="PF07715"/>
    </source>
</evidence>
<evidence type="ECO:0000259" key="12">
    <source>
        <dbReference type="Pfam" id="PF00593"/>
    </source>
</evidence>
<evidence type="ECO:0000313" key="14">
    <source>
        <dbReference type="EMBL" id="ABM61183.1"/>
    </source>
</evidence>
<keyword evidence="6 10" id="KW-0798">TonB box</keyword>
<dbReference type="GO" id="GO:0015344">
    <property type="term" value="F:siderophore uptake transmembrane transporter activity"/>
    <property type="evidence" value="ECO:0007669"/>
    <property type="project" value="TreeGrafter"/>
</dbReference>
<dbReference type="Proteomes" id="UP000000647">
    <property type="component" value="Chromosome"/>
</dbReference>
<evidence type="ECO:0000313" key="15">
    <source>
        <dbReference type="Proteomes" id="UP000000647"/>
    </source>
</evidence>
<gene>
    <name evidence="14" type="ordered locus">Hhal_0389</name>
</gene>
<evidence type="ECO:0000256" key="10">
    <source>
        <dbReference type="RuleBase" id="RU003357"/>
    </source>
</evidence>
<dbReference type="Pfam" id="PF00593">
    <property type="entry name" value="TonB_dep_Rec_b-barrel"/>
    <property type="match status" value="1"/>
</dbReference>
<comment type="subcellular location">
    <subcellularLocation>
        <location evidence="1 9">Cell outer membrane</location>
        <topology evidence="1 9">Multi-pass membrane protein</topology>
    </subcellularLocation>
</comment>
<keyword evidence="3 9" id="KW-0813">Transport</keyword>
<organism evidence="14 15">
    <name type="scientific">Halorhodospira halophila (strain DSM 244 / SL1)</name>
    <name type="common">Ectothiorhodospira halophila (strain DSM 244 / SL1)</name>
    <dbReference type="NCBI Taxonomy" id="349124"/>
    <lineage>
        <taxon>Bacteria</taxon>
        <taxon>Pseudomonadati</taxon>
        <taxon>Pseudomonadota</taxon>
        <taxon>Gammaproteobacteria</taxon>
        <taxon>Chromatiales</taxon>
        <taxon>Ectothiorhodospiraceae</taxon>
        <taxon>Halorhodospira</taxon>
    </lineage>
</organism>
<evidence type="ECO:0000256" key="9">
    <source>
        <dbReference type="PROSITE-ProRule" id="PRU01360"/>
    </source>
</evidence>
<dbReference type="Gene3D" id="2.40.170.20">
    <property type="entry name" value="TonB-dependent receptor, beta-barrel domain"/>
    <property type="match status" value="1"/>
</dbReference>
<dbReference type="Gene3D" id="2.170.130.10">
    <property type="entry name" value="TonB-dependent receptor, plug domain"/>
    <property type="match status" value="1"/>
</dbReference>
<dbReference type="STRING" id="349124.Hhal_0389"/>
<dbReference type="InterPro" id="IPR039426">
    <property type="entry name" value="TonB-dep_rcpt-like"/>
</dbReference>
<evidence type="ECO:0000256" key="2">
    <source>
        <dbReference type="ARBA" id="ARBA00009810"/>
    </source>
</evidence>
<dbReference type="KEGG" id="hha:Hhal_0389"/>
<evidence type="ECO:0000256" key="11">
    <source>
        <dbReference type="SAM" id="MobiDB-lite"/>
    </source>
</evidence>
<accession>A1WU21</accession>
<dbReference type="GO" id="GO:0044718">
    <property type="term" value="P:siderophore transmembrane transport"/>
    <property type="evidence" value="ECO:0007669"/>
    <property type="project" value="TreeGrafter"/>
</dbReference>
<dbReference type="InterPro" id="IPR000531">
    <property type="entry name" value="Beta-barrel_TonB"/>
</dbReference>